<proteinExistence type="predicted"/>
<keyword evidence="3" id="KW-1185">Reference proteome</keyword>
<comment type="caution">
    <text evidence="2">The sequence shown here is derived from an EMBL/GenBank/DDBJ whole genome shotgun (WGS) entry which is preliminary data.</text>
</comment>
<dbReference type="PANTHER" id="PTHR23272:SF184">
    <property type="entry name" value="OS03G0311250 PROTEIN"/>
    <property type="match status" value="1"/>
</dbReference>
<feature type="domain" description="hAT-like transposase RNase-H fold" evidence="1">
    <location>
        <begin position="1"/>
        <end position="65"/>
    </location>
</feature>
<sequence length="82" mass="9688">MANRMKQKYDKYWDECSLVLAIAVVLDPRFKMEIVTYYYNLIYGEIAERHVTRVREAMNDLYSEYVGFDTEDRSLVCSSIAS</sequence>
<accession>A0A822XE07</accession>
<reference evidence="2 3" key="1">
    <citation type="journal article" date="2020" name="Mol. Biol. Evol.">
        <title>Distinct Expression and Methylation Patterns for Genes with Different Fates following a Single Whole-Genome Duplication in Flowering Plants.</title>
        <authorList>
            <person name="Shi T."/>
            <person name="Rahmani R.S."/>
            <person name="Gugger P.F."/>
            <person name="Wang M."/>
            <person name="Li H."/>
            <person name="Zhang Y."/>
            <person name="Li Z."/>
            <person name="Wang Q."/>
            <person name="Van de Peer Y."/>
            <person name="Marchal K."/>
            <person name="Chen J."/>
        </authorList>
    </citation>
    <scope>NUCLEOTIDE SEQUENCE [LARGE SCALE GENOMIC DNA]</scope>
    <source>
        <tissue evidence="2">Leaf</tissue>
    </source>
</reference>
<gene>
    <name evidence="2" type="ORF">HUJ06_021148</name>
</gene>
<dbReference type="Proteomes" id="UP000607653">
    <property type="component" value="Unassembled WGS sequence"/>
</dbReference>
<dbReference type="InterPro" id="IPR025525">
    <property type="entry name" value="hAT-like_transposase_RNase-H"/>
</dbReference>
<evidence type="ECO:0000313" key="2">
    <source>
        <dbReference type="EMBL" id="DAD19684.1"/>
    </source>
</evidence>
<dbReference type="SUPFAM" id="SSF53098">
    <property type="entry name" value="Ribonuclease H-like"/>
    <property type="match status" value="1"/>
</dbReference>
<name>A0A822XE07_NELNU</name>
<dbReference type="Pfam" id="PF14372">
    <property type="entry name" value="hAT-like_RNase-H"/>
    <property type="match status" value="1"/>
</dbReference>
<dbReference type="AlphaFoldDB" id="A0A822XE07"/>
<dbReference type="GO" id="GO:0003677">
    <property type="term" value="F:DNA binding"/>
    <property type="evidence" value="ECO:0007669"/>
    <property type="project" value="InterPro"/>
</dbReference>
<protein>
    <recommendedName>
        <fullName evidence="1">hAT-like transposase RNase-H fold domain-containing protein</fullName>
    </recommendedName>
</protein>
<dbReference type="InterPro" id="IPR012337">
    <property type="entry name" value="RNaseH-like_sf"/>
</dbReference>
<evidence type="ECO:0000313" key="3">
    <source>
        <dbReference type="Proteomes" id="UP000607653"/>
    </source>
</evidence>
<evidence type="ECO:0000259" key="1">
    <source>
        <dbReference type="Pfam" id="PF14372"/>
    </source>
</evidence>
<dbReference type="PANTHER" id="PTHR23272">
    <property type="entry name" value="BED FINGER-RELATED"/>
    <property type="match status" value="1"/>
</dbReference>
<dbReference type="EMBL" id="DUZY01000001">
    <property type="protein sequence ID" value="DAD19684.1"/>
    <property type="molecule type" value="Genomic_DNA"/>
</dbReference>
<organism evidence="2 3">
    <name type="scientific">Nelumbo nucifera</name>
    <name type="common">Sacred lotus</name>
    <dbReference type="NCBI Taxonomy" id="4432"/>
    <lineage>
        <taxon>Eukaryota</taxon>
        <taxon>Viridiplantae</taxon>
        <taxon>Streptophyta</taxon>
        <taxon>Embryophyta</taxon>
        <taxon>Tracheophyta</taxon>
        <taxon>Spermatophyta</taxon>
        <taxon>Magnoliopsida</taxon>
        <taxon>Proteales</taxon>
        <taxon>Nelumbonaceae</taxon>
        <taxon>Nelumbo</taxon>
    </lineage>
</organism>